<dbReference type="PANTHER" id="PTHR43432">
    <property type="entry name" value="SLR0285 PROTEIN"/>
    <property type="match status" value="1"/>
</dbReference>
<feature type="region of interest" description="Disordered" evidence="4">
    <location>
        <begin position="1"/>
        <end position="28"/>
    </location>
</feature>
<dbReference type="PANTHER" id="PTHR43432:SF3">
    <property type="entry name" value="SLR0285 PROTEIN"/>
    <property type="match status" value="1"/>
</dbReference>
<dbReference type="InterPro" id="IPR040086">
    <property type="entry name" value="MJ0683-like"/>
</dbReference>
<gene>
    <name evidence="6" type="ORF">Pth03_02960</name>
</gene>
<dbReference type="SFLD" id="SFLDS00029">
    <property type="entry name" value="Radical_SAM"/>
    <property type="match status" value="1"/>
</dbReference>
<evidence type="ECO:0000256" key="2">
    <source>
        <dbReference type="ARBA" id="ARBA00023004"/>
    </source>
</evidence>
<evidence type="ECO:0000256" key="1">
    <source>
        <dbReference type="ARBA" id="ARBA00022723"/>
    </source>
</evidence>
<dbReference type="EMBL" id="BOOR01000004">
    <property type="protein sequence ID" value="GII51907.1"/>
    <property type="molecule type" value="Genomic_DNA"/>
</dbReference>
<feature type="domain" description="Radical SAM core" evidence="5">
    <location>
        <begin position="68"/>
        <end position="238"/>
    </location>
</feature>
<evidence type="ECO:0000256" key="4">
    <source>
        <dbReference type="SAM" id="MobiDB-lite"/>
    </source>
</evidence>
<protein>
    <submittedName>
        <fullName evidence="6">Radical SAM protein</fullName>
    </submittedName>
</protein>
<dbReference type="SUPFAM" id="SSF102114">
    <property type="entry name" value="Radical SAM enzymes"/>
    <property type="match status" value="1"/>
</dbReference>
<dbReference type="Pfam" id="PF04055">
    <property type="entry name" value="Radical_SAM"/>
    <property type="match status" value="1"/>
</dbReference>
<dbReference type="GO" id="GO:0003824">
    <property type="term" value="F:catalytic activity"/>
    <property type="evidence" value="ECO:0007669"/>
    <property type="project" value="InterPro"/>
</dbReference>
<keyword evidence="1" id="KW-0479">Metal-binding</keyword>
<dbReference type="InterPro" id="IPR007197">
    <property type="entry name" value="rSAM"/>
</dbReference>
<evidence type="ECO:0000313" key="7">
    <source>
        <dbReference type="Proteomes" id="UP000605992"/>
    </source>
</evidence>
<name>A0A8J3XRD6_9ACTN</name>
<reference evidence="6" key="1">
    <citation type="submission" date="2021-01" db="EMBL/GenBank/DDBJ databases">
        <title>Whole genome shotgun sequence of Planotetraspora thailandica NBRC 104271.</title>
        <authorList>
            <person name="Komaki H."/>
            <person name="Tamura T."/>
        </authorList>
    </citation>
    <scope>NUCLEOTIDE SEQUENCE</scope>
    <source>
        <strain evidence="6">NBRC 104271</strain>
    </source>
</reference>
<evidence type="ECO:0000313" key="6">
    <source>
        <dbReference type="EMBL" id="GII51907.1"/>
    </source>
</evidence>
<accession>A0A8J3XRD6</accession>
<dbReference type="InterPro" id="IPR058240">
    <property type="entry name" value="rSAM_sf"/>
</dbReference>
<comment type="caution">
    <text evidence="6">The sequence shown here is derived from an EMBL/GenBank/DDBJ whole genome shotgun (WGS) entry which is preliminary data.</text>
</comment>
<sequence>MRRDAPPGPATVPGVQQSLLDAGPSRPRVERQAVTRTFDGITCYEVPARVAIDQVPEAAELPYLWAASPYRGCEAGCRYCMARRGHRYLGLDAGEDFASRIVVKTNLADRLRRELSSPRWHGETVALGLTGDCYQPAEETYQLMPRVVRAFTDAANPFTVLTKSPLVLRDLDLLRDAAKVTQVTAAVSVGFVDDRIRRAVEPGAASPQRRLEICATLNDAGIPCGVLMAPILPLITDSADHLQATVRRAADAGAVSITPIVLRLPSGAREWYMSWLEREHPGLVPRYQALYGKAPTADPAYRQRIADQVHGLAEAYGIGQAARRWRRRRTPTKQLTLV</sequence>
<dbReference type="Gene3D" id="3.80.30.30">
    <property type="match status" value="1"/>
</dbReference>
<dbReference type="AlphaFoldDB" id="A0A8J3XRD6"/>
<keyword evidence="2" id="KW-0408">Iron</keyword>
<evidence type="ECO:0000256" key="3">
    <source>
        <dbReference type="ARBA" id="ARBA00023014"/>
    </source>
</evidence>
<dbReference type="RefSeq" id="WP_203942233.1">
    <property type="nucleotide sequence ID" value="NZ_BOOR01000004.1"/>
</dbReference>
<evidence type="ECO:0000259" key="5">
    <source>
        <dbReference type="Pfam" id="PF04055"/>
    </source>
</evidence>
<organism evidence="6 7">
    <name type="scientific">Planotetraspora thailandica</name>
    <dbReference type="NCBI Taxonomy" id="487172"/>
    <lineage>
        <taxon>Bacteria</taxon>
        <taxon>Bacillati</taxon>
        <taxon>Actinomycetota</taxon>
        <taxon>Actinomycetes</taxon>
        <taxon>Streptosporangiales</taxon>
        <taxon>Streptosporangiaceae</taxon>
        <taxon>Planotetraspora</taxon>
    </lineage>
</organism>
<feature type="compositionally biased region" description="Pro residues" evidence="4">
    <location>
        <begin position="1"/>
        <end position="10"/>
    </location>
</feature>
<keyword evidence="7" id="KW-1185">Reference proteome</keyword>
<dbReference type="GO" id="GO:0051536">
    <property type="term" value="F:iron-sulfur cluster binding"/>
    <property type="evidence" value="ECO:0007669"/>
    <property type="project" value="UniProtKB-KW"/>
</dbReference>
<dbReference type="Proteomes" id="UP000605992">
    <property type="component" value="Unassembled WGS sequence"/>
</dbReference>
<keyword evidence="3" id="KW-0411">Iron-sulfur</keyword>
<dbReference type="GO" id="GO:0046872">
    <property type="term" value="F:metal ion binding"/>
    <property type="evidence" value="ECO:0007669"/>
    <property type="project" value="UniProtKB-KW"/>
</dbReference>
<proteinExistence type="predicted"/>
<dbReference type="SFLD" id="SFLDG01084">
    <property type="entry name" value="Uncharacterised_Radical_SAM_Su"/>
    <property type="match status" value="1"/>
</dbReference>